<organism evidence="3 4">
    <name type="scientific">Ramalina farinacea</name>
    <dbReference type="NCBI Taxonomy" id="258253"/>
    <lineage>
        <taxon>Eukaryota</taxon>
        <taxon>Fungi</taxon>
        <taxon>Dikarya</taxon>
        <taxon>Ascomycota</taxon>
        <taxon>Pezizomycotina</taxon>
        <taxon>Lecanoromycetes</taxon>
        <taxon>OSLEUM clade</taxon>
        <taxon>Lecanoromycetidae</taxon>
        <taxon>Lecanorales</taxon>
        <taxon>Lecanorineae</taxon>
        <taxon>Ramalinaceae</taxon>
        <taxon>Ramalina</taxon>
    </lineage>
</organism>
<protein>
    <recommendedName>
        <fullName evidence="5">Ankyrin</fullName>
    </recommendedName>
</protein>
<name>A0AA43TT43_9LECA</name>
<evidence type="ECO:0000256" key="2">
    <source>
        <dbReference type="SAM" id="MobiDB-lite"/>
    </source>
</evidence>
<evidence type="ECO:0000313" key="3">
    <source>
        <dbReference type="EMBL" id="MDI1490516.1"/>
    </source>
</evidence>
<dbReference type="Pfam" id="PF00023">
    <property type="entry name" value="Ank"/>
    <property type="match status" value="1"/>
</dbReference>
<dbReference type="AlphaFoldDB" id="A0AA43TT43"/>
<keyword evidence="4" id="KW-1185">Reference proteome</keyword>
<keyword evidence="1" id="KW-0040">ANK repeat</keyword>
<dbReference type="SUPFAM" id="SSF48403">
    <property type="entry name" value="Ankyrin repeat"/>
    <property type="match status" value="1"/>
</dbReference>
<dbReference type="Gene3D" id="1.25.40.20">
    <property type="entry name" value="Ankyrin repeat-containing domain"/>
    <property type="match status" value="1"/>
</dbReference>
<dbReference type="InterPro" id="IPR002110">
    <property type="entry name" value="Ankyrin_rpt"/>
</dbReference>
<feature type="repeat" description="ANK" evidence="1">
    <location>
        <begin position="100"/>
        <end position="132"/>
    </location>
</feature>
<evidence type="ECO:0000256" key="1">
    <source>
        <dbReference type="PROSITE-ProRule" id="PRU00023"/>
    </source>
</evidence>
<dbReference type="PROSITE" id="PS50088">
    <property type="entry name" value="ANK_REPEAT"/>
    <property type="match status" value="1"/>
</dbReference>
<evidence type="ECO:0008006" key="5">
    <source>
        <dbReference type="Google" id="ProtNLM"/>
    </source>
</evidence>
<gene>
    <name evidence="3" type="ORF">OHK93_001720</name>
</gene>
<sequence length="264" mass="27556">MPDSLITASQNPDPSILLNLAKSAARDANTPTLSFRLHDLSVAASSLIIRALASTDAPAAVGALLKAGLDPRKISMVDFMRSDCGSTAHPPTPDYHVLGHQGTPLCLASLHAKLPLIRHLLASGADPNLTNIGYGGDSLRPLTCYAAGWQLDSDAAEAMRVLMDEGGALQISAKKGREGCVKVLEERGADVEESVGKVEGGKRAMVLAREGGVGVLWGCLEVRGRGTDEGGEGRREWEGMEFGEGHGGGSMGGFVDSSAGDWLK</sequence>
<dbReference type="EMBL" id="JAPUFD010000012">
    <property type="protein sequence ID" value="MDI1490516.1"/>
    <property type="molecule type" value="Genomic_DNA"/>
</dbReference>
<proteinExistence type="predicted"/>
<dbReference type="InterPro" id="IPR036770">
    <property type="entry name" value="Ankyrin_rpt-contain_sf"/>
</dbReference>
<accession>A0AA43TT43</accession>
<feature type="region of interest" description="Disordered" evidence="2">
    <location>
        <begin position="242"/>
        <end position="264"/>
    </location>
</feature>
<evidence type="ECO:0000313" key="4">
    <source>
        <dbReference type="Proteomes" id="UP001161017"/>
    </source>
</evidence>
<dbReference type="Proteomes" id="UP001161017">
    <property type="component" value="Unassembled WGS sequence"/>
</dbReference>
<comment type="caution">
    <text evidence="3">The sequence shown here is derived from an EMBL/GenBank/DDBJ whole genome shotgun (WGS) entry which is preliminary data.</text>
</comment>
<reference evidence="3" key="1">
    <citation type="journal article" date="2023" name="Genome Biol. Evol.">
        <title>First Whole Genome Sequence and Flow Cytometry Genome Size Data for the Lichen-Forming Fungus Ramalina farinacea (Ascomycota).</title>
        <authorList>
            <person name="Llewellyn T."/>
            <person name="Mian S."/>
            <person name="Hill R."/>
            <person name="Leitch I.J."/>
            <person name="Gaya E."/>
        </authorList>
    </citation>
    <scope>NUCLEOTIDE SEQUENCE</scope>
    <source>
        <strain evidence="3">LIQ254RAFAR</strain>
    </source>
</reference>